<gene>
    <name evidence="2" type="ORF">BIW11_00952</name>
</gene>
<accession>A0A1V9XLX4</accession>
<feature type="compositionally biased region" description="Acidic residues" evidence="1">
    <location>
        <begin position="88"/>
        <end position="120"/>
    </location>
</feature>
<evidence type="ECO:0000313" key="3">
    <source>
        <dbReference type="Proteomes" id="UP000192247"/>
    </source>
</evidence>
<name>A0A1V9XLX4_9ACAR</name>
<dbReference type="InterPro" id="IPR034754">
    <property type="entry name" value="GEMIN8"/>
</dbReference>
<dbReference type="Proteomes" id="UP000192247">
    <property type="component" value="Unassembled WGS sequence"/>
</dbReference>
<dbReference type="PANTHER" id="PTHR16238">
    <property type="entry name" value="GEM-ASSOCIATED PROTEIN 8"/>
    <property type="match status" value="1"/>
</dbReference>
<dbReference type="GO" id="GO:0000387">
    <property type="term" value="P:spliceosomal snRNP assembly"/>
    <property type="evidence" value="ECO:0007669"/>
    <property type="project" value="InterPro"/>
</dbReference>
<organism evidence="2 3">
    <name type="scientific">Tropilaelaps mercedesae</name>
    <dbReference type="NCBI Taxonomy" id="418985"/>
    <lineage>
        <taxon>Eukaryota</taxon>
        <taxon>Metazoa</taxon>
        <taxon>Ecdysozoa</taxon>
        <taxon>Arthropoda</taxon>
        <taxon>Chelicerata</taxon>
        <taxon>Arachnida</taxon>
        <taxon>Acari</taxon>
        <taxon>Parasitiformes</taxon>
        <taxon>Mesostigmata</taxon>
        <taxon>Gamasina</taxon>
        <taxon>Dermanyssoidea</taxon>
        <taxon>Laelapidae</taxon>
        <taxon>Tropilaelaps</taxon>
    </lineage>
</organism>
<feature type="compositionally biased region" description="Low complexity" evidence="1">
    <location>
        <begin position="129"/>
        <end position="139"/>
    </location>
</feature>
<dbReference type="PANTHER" id="PTHR16238:SF7">
    <property type="entry name" value="GEM-ASSOCIATED PROTEIN 8"/>
    <property type="match status" value="1"/>
</dbReference>
<dbReference type="EMBL" id="MNPL01007865">
    <property type="protein sequence ID" value="OQR74515.1"/>
    <property type="molecule type" value="Genomic_DNA"/>
</dbReference>
<reference evidence="2 3" key="1">
    <citation type="journal article" date="2017" name="Gigascience">
        <title>Draft genome of the honey bee ectoparasitic mite, Tropilaelaps mercedesae, is shaped by the parasitic life history.</title>
        <authorList>
            <person name="Dong X."/>
            <person name="Armstrong S.D."/>
            <person name="Xia D."/>
            <person name="Makepeace B.L."/>
            <person name="Darby A.C."/>
            <person name="Kadowaki T."/>
        </authorList>
    </citation>
    <scope>NUCLEOTIDE SEQUENCE [LARGE SCALE GENOMIC DNA]</scope>
    <source>
        <strain evidence="2">Wuxi-XJTLU</strain>
    </source>
</reference>
<dbReference type="STRING" id="418985.A0A1V9XLX4"/>
<proteinExistence type="predicted"/>
<keyword evidence="3" id="KW-1185">Reference proteome</keyword>
<evidence type="ECO:0000256" key="1">
    <source>
        <dbReference type="SAM" id="MobiDB-lite"/>
    </source>
</evidence>
<dbReference type="GO" id="GO:0032797">
    <property type="term" value="C:SMN complex"/>
    <property type="evidence" value="ECO:0007669"/>
    <property type="project" value="InterPro"/>
</dbReference>
<evidence type="ECO:0000313" key="2">
    <source>
        <dbReference type="EMBL" id="OQR74515.1"/>
    </source>
</evidence>
<sequence>MSFSSGSEGMHGSHAVFNRFWRHYEASMAWMRAHYATADRLNVEYAAQASRGGGSGRSVRQNSPRGPSDSKRRRCHITTSSERAAADADGDDCFSEEETTSNPESEAEDRIDEEVDDGGNPEERPTWPDGPMDGNGPDPIYEAADGEVISDEVLDFFETSRRHREQRDLEAAQRHYENLENLMISSRPLAMNAGAKTSAVFEAHQQEMKKLYGSLAATIHGMEMAMQCGFERFAQGDVKLWPNIPLRL</sequence>
<feature type="region of interest" description="Disordered" evidence="1">
    <location>
        <begin position="49"/>
        <end position="142"/>
    </location>
</feature>
<comment type="caution">
    <text evidence="2">The sequence shown here is derived from an EMBL/GenBank/DDBJ whole genome shotgun (WGS) entry which is preliminary data.</text>
</comment>
<dbReference type="OrthoDB" id="6491515at2759"/>
<protein>
    <submittedName>
        <fullName evidence="2">Gem-associated protein 8-like</fullName>
    </submittedName>
</protein>
<dbReference type="Pfam" id="PF15348">
    <property type="entry name" value="GEMIN8"/>
    <property type="match status" value="1"/>
</dbReference>
<dbReference type="AlphaFoldDB" id="A0A1V9XLX4"/>
<dbReference type="InParanoid" id="A0A1V9XLX4"/>